<comment type="caution">
    <text evidence="2">The sequence shown here is derived from an EMBL/GenBank/DDBJ whole genome shotgun (WGS) entry which is preliminary data.</text>
</comment>
<proteinExistence type="predicted"/>
<reference evidence="2" key="1">
    <citation type="journal article" date="2014" name="Genome Announc.">
        <title>Draft Genome Sequence of Clostridium straminisolvens Strain JCM 21531T, Isolated from a Cellulose-Degrading Bacterial Community.</title>
        <authorList>
            <person name="Yuki M."/>
            <person name="Oshima K."/>
            <person name="Suda W."/>
            <person name="Sakamoto M."/>
            <person name="Kitamura K."/>
            <person name="Iida T."/>
            <person name="Hattori M."/>
            <person name="Ohkuma M."/>
        </authorList>
    </citation>
    <scope>NUCLEOTIDE SEQUENCE [LARGE SCALE GENOMIC DNA]</scope>
    <source>
        <strain evidence="2">JCM 21531</strain>
    </source>
</reference>
<dbReference type="RefSeq" id="WP_038286761.1">
    <property type="nucleotide sequence ID" value="NZ_BAVR01000003.1"/>
</dbReference>
<keyword evidence="1" id="KW-1133">Transmembrane helix</keyword>
<dbReference type="OrthoDB" id="2087009at2"/>
<feature type="transmembrane region" description="Helical" evidence="1">
    <location>
        <begin position="115"/>
        <end position="135"/>
    </location>
</feature>
<dbReference type="EMBL" id="BAVR01000003">
    <property type="protein sequence ID" value="GAE86967.1"/>
    <property type="molecule type" value="Genomic_DNA"/>
</dbReference>
<feature type="transmembrane region" description="Helical" evidence="1">
    <location>
        <begin position="147"/>
        <end position="166"/>
    </location>
</feature>
<dbReference type="STRING" id="1294263.JCM21531_303"/>
<sequence length="334" mass="38283">MSNWIHIPGFPSPEKQDNLRFYVLKNLPYSTRIVIYLLLIAFGFFIQFITMNAWLGAVFLICATILSLVRGIDSHKKLTGFKNDKNWTTVDMERINEIRKLDDSISKWDKDAFDITNGLGIFAFMFCILSLLIISKNMMSNPGYYKVGKILMTDTIVLLVPIWFNGTREVFKQKKLRIKADIIQRMEEYFGAIKKEGEHFKPALLLARNSRGKCIPKDARFNISFDGMPADFYGVQAQININVVEGANYPYFYCVIPAKTGFGLREFVNKIPQSKNVILERVIVEFQQDEEAEVIVIRQHTTKTSGYHTKINNCKNILNIALNGARIILEAKGN</sequence>
<evidence type="ECO:0000313" key="3">
    <source>
        <dbReference type="Proteomes" id="UP000019109"/>
    </source>
</evidence>
<name>W4V1K1_9FIRM</name>
<accession>W4V1K1</accession>
<organism evidence="2 3">
    <name type="scientific">Acetivibrio straminisolvens JCM 21531</name>
    <dbReference type="NCBI Taxonomy" id="1294263"/>
    <lineage>
        <taxon>Bacteria</taxon>
        <taxon>Bacillati</taxon>
        <taxon>Bacillota</taxon>
        <taxon>Clostridia</taxon>
        <taxon>Eubacteriales</taxon>
        <taxon>Oscillospiraceae</taxon>
        <taxon>Acetivibrio</taxon>
    </lineage>
</organism>
<dbReference type="Proteomes" id="UP000019109">
    <property type="component" value="Unassembled WGS sequence"/>
</dbReference>
<evidence type="ECO:0000313" key="2">
    <source>
        <dbReference type="EMBL" id="GAE86967.1"/>
    </source>
</evidence>
<feature type="transmembrane region" description="Helical" evidence="1">
    <location>
        <begin position="54"/>
        <end position="72"/>
    </location>
</feature>
<dbReference type="AlphaFoldDB" id="W4V1K1"/>
<gene>
    <name evidence="2" type="ORF">JCM21531_303</name>
</gene>
<keyword evidence="1" id="KW-0812">Transmembrane</keyword>
<evidence type="ECO:0000256" key="1">
    <source>
        <dbReference type="SAM" id="Phobius"/>
    </source>
</evidence>
<feature type="transmembrane region" description="Helical" evidence="1">
    <location>
        <begin position="29"/>
        <end position="48"/>
    </location>
</feature>
<keyword evidence="3" id="KW-1185">Reference proteome</keyword>
<keyword evidence="1" id="KW-0472">Membrane</keyword>
<protein>
    <submittedName>
        <fullName evidence="2">Uncharacterized protein</fullName>
    </submittedName>
</protein>